<dbReference type="EMBL" id="CH473958">
    <property type="protein sequence ID" value="EDM09759.1"/>
    <property type="molecule type" value="Genomic_DNA"/>
</dbReference>
<reference evidence="1 2" key="1">
    <citation type="submission" date="2005-09" db="EMBL/GenBank/DDBJ databases">
        <authorList>
            <person name="Mural R.J."/>
            <person name="Li P.W."/>
            <person name="Adams M.D."/>
            <person name="Amanatides P.G."/>
            <person name="Baden-Tillson H."/>
            <person name="Barnstead M."/>
            <person name="Chin S.H."/>
            <person name="Dew I."/>
            <person name="Evans C.A."/>
            <person name="Ferriera S."/>
            <person name="Flanigan M."/>
            <person name="Fosler C."/>
            <person name="Glodek A."/>
            <person name="Gu Z."/>
            <person name="Holt R.A."/>
            <person name="Jennings D."/>
            <person name="Kraft C.L."/>
            <person name="Lu F."/>
            <person name="Nguyen T."/>
            <person name="Nusskern D.R."/>
            <person name="Pfannkoch C.M."/>
            <person name="Sitter C."/>
            <person name="Sutton G.G."/>
            <person name="Venter J.C."/>
            <person name="Wang Z."/>
            <person name="Woodage T."/>
            <person name="Zheng X.H."/>
            <person name="Zhong F."/>
        </authorList>
    </citation>
    <scope>NUCLEOTIDE SEQUENCE [LARGE SCALE GENOMIC DNA]</scope>
    <source>
        <strain>BN</strain>
        <strain evidence="2">Sprague-Dawley</strain>
    </source>
</reference>
<evidence type="ECO:0000313" key="2">
    <source>
        <dbReference type="Proteomes" id="UP000234681"/>
    </source>
</evidence>
<dbReference type="AlphaFoldDB" id="A6IC88"/>
<organism evidence="1 2">
    <name type="scientific">Rattus norvegicus</name>
    <name type="common">Rat</name>
    <dbReference type="NCBI Taxonomy" id="10116"/>
    <lineage>
        <taxon>Eukaryota</taxon>
        <taxon>Metazoa</taxon>
        <taxon>Chordata</taxon>
        <taxon>Craniata</taxon>
        <taxon>Vertebrata</taxon>
        <taxon>Euteleostomi</taxon>
        <taxon>Mammalia</taxon>
        <taxon>Eutheria</taxon>
        <taxon>Euarchontoglires</taxon>
        <taxon>Glires</taxon>
        <taxon>Rodentia</taxon>
        <taxon>Myomorpha</taxon>
        <taxon>Muroidea</taxon>
        <taxon>Muridae</taxon>
        <taxon>Murinae</taxon>
        <taxon>Rattus</taxon>
    </lineage>
</organism>
<proteinExistence type="predicted"/>
<protein>
    <submittedName>
        <fullName evidence="1">RCG46329</fullName>
    </submittedName>
</protein>
<sequence>MTLSPKWCSGFERGLMGGREYILEPSFDKPGQTGKNLQVVRETPTKRLLSCLSGHGWMLPWRRADLLVLRSKDQLGFCFLRN</sequence>
<dbReference type="Proteomes" id="UP000234681">
    <property type="component" value="Chromosome 13"/>
</dbReference>
<accession>A6IC88</accession>
<gene>
    <name evidence="1" type="ORF">rCG_46329</name>
</gene>
<name>A6IC88_RAT</name>
<evidence type="ECO:0000313" key="1">
    <source>
        <dbReference type="EMBL" id="EDM09759.1"/>
    </source>
</evidence>